<reference evidence="1" key="1">
    <citation type="journal article" date="2020" name="Stud. Mycol.">
        <title>101 Dothideomycetes genomes: a test case for predicting lifestyles and emergence of pathogens.</title>
        <authorList>
            <person name="Haridas S."/>
            <person name="Albert R."/>
            <person name="Binder M."/>
            <person name="Bloem J."/>
            <person name="Labutti K."/>
            <person name="Salamov A."/>
            <person name="Andreopoulos B."/>
            <person name="Baker S."/>
            <person name="Barry K."/>
            <person name="Bills G."/>
            <person name="Bluhm B."/>
            <person name="Cannon C."/>
            <person name="Castanera R."/>
            <person name="Culley D."/>
            <person name="Daum C."/>
            <person name="Ezra D."/>
            <person name="Gonzalez J."/>
            <person name="Henrissat B."/>
            <person name="Kuo A."/>
            <person name="Liang C."/>
            <person name="Lipzen A."/>
            <person name="Lutzoni F."/>
            <person name="Magnuson J."/>
            <person name="Mondo S."/>
            <person name="Nolan M."/>
            <person name="Ohm R."/>
            <person name="Pangilinan J."/>
            <person name="Park H.-J."/>
            <person name="Ramirez L."/>
            <person name="Alfaro M."/>
            <person name="Sun H."/>
            <person name="Tritt A."/>
            <person name="Yoshinaga Y."/>
            <person name="Zwiers L.-H."/>
            <person name="Turgeon B."/>
            <person name="Goodwin S."/>
            <person name="Spatafora J."/>
            <person name="Crous P."/>
            <person name="Grigoriev I."/>
        </authorList>
    </citation>
    <scope>NUCLEOTIDE SEQUENCE</scope>
    <source>
        <strain evidence="1">CBS 125425</strain>
    </source>
</reference>
<sequence>MRRVNTSVLPPQATISRIRTRRATGTVGIAVGRKRCRSSESFREGSHGVFDLCLRHCGLSMSRIRELYSLQFSTTNVVVDLVDKCVGKQFYETPNFWQGGVDDAATIKSKPEDHFYQLAIYGGLFGPTLRAFLEGGTLVTGSNGVVVGDVATRLEFLKYCVPDPYCVHHSFQSRFRMEDGEVDPIRRCDRVGPYKGAYLEDLNQNQNALEHMLESTLFNNYWRAIRSVAGPEFYDGPGNGDPVDSWKQHLWQITVMSHGLDAMQMVGGNGRRAQEWKGQLVAWRDAIARMDASNKVSVGPCRTYEFPYLKGDIEILIGPW</sequence>
<dbReference type="Proteomes" id="UP000799444">
    <property type="component" value="Unassembled WGS sequence"/>
</dbReference>
<keyword evidence="2" id="KW-1185">Reference proteome</keyword>
<accession>A0A9P4RCK4</accession>
<evidence type="ECO:0000313" key="1">
    <source>
        <dbReference type="EMBL" id="KAF2740824.1"/>
    </source>
</evidence>
<proteinExistence type="predicted"/>
<name>A0A9P4RCK4_9PLEO</name>
<gene>
    <name evidence="1" type="ORF">EJ04DRAFT_597883</name>
</gene>
<organism evidence="1 2">
    <name type="scientific">Polyplosphaeria fusca</name>
    <dbReference type="NCBI Taxonomy" id="682080"/>
    <lineage>
        <taxon>Eukaryota</taxon>
        <taxon>Fungi</taxon>
        <taxon>Dikarya</taxon>
        <taxon>Ascomycota</taxon>
        <taxon>Pezizomycotina</taxon>
        <taxon>Dothideomycetes</taxon>
        <taxon>Pleosporomycetidae</taxon>
        <taxon>Pleosporales</taxon>
        <taxon>Tetraplosphaeriaceae</taxon>
        <taxon>Polyplosphaeria</taxon>
    </lineage>
</organism>
<dbReference type="OrthoDB" id="2853639at2759"/>
<dbReference type="AlphaFoldDB" id="A0A9P4RCK4"/>
<comment type="caution">
    <text evidence="1">The sequence shown here is derived from an EMBL/GenBank/DDBJ whole genome shotgun (WGS) entry which is preliminary data.</text>
</comment>
<protein>
    <submittedName>
        <fullName evidence="1">Uncharacterized protein</fullName>
    </submittedName>
</protein>
<evidence type="ECO:0000313" key="2">
    <source>
        <dbReference type="Proteomes" id="UP000799444"/>
    </source>
</evidence>
<dbReference type="EMBL" id="ML996099">
    <property type="protein sequence ID" value="KAF2740824.1"/>
    <property type="molecule type" value="Genomic_DNA"/>
</dbReference>